<dbReference type="Proteomes" id="UP000594468">
    <property type="component" value="Chromosome"/>
</dbReference>
<dbReference type="EMBL" id="CP062983">
    <property type="protein sequence ID" value="QPC83262.1"/>
    <property type="molecule type" value="Genomic_DNA"/>
</dbReference>
<evidence type="ECO:0000313" key="3">
    <source>
        <dbReference type="Proteomes" id="UP000594468"/>
    </source>
</evidence>
<evidence type="ECO:0000313" key="2">
    <source>
        <dbReference type="EMBL" id="QPC83262.1"/>
    </source>
</evidence>
<dbReference type="RefSeq" id="WP_195171329.1">
    <property type="nucleotide sequence ID" value="NZ_CP062983.1"/>
</dbReference>
<accession>A0A7S8IF63</accession>
<dbReference type="AlphaFoldDB" id="A0A7S8IF63"/>
<proteinExistence type="predicted"/>
<organism evidence="2 3">
    <name type="scientific">Phototrophicus methaneseepsis</name>
    <dbReference type="NCBI Taxonomy" id="2710758"/>
    <lineage>
        <taxon>Bacteria</taxon>
        <taxon>Bacillati</taxon>
        <taxon>Chloroflexota</taxon>
        <taxon>Candidatus Thermofontia</taxon>
        <taxon>Phototrophicales</taxon>
        <taxon>Phototrophicaceae</taxon>
        <taxon>Phototrophicus</taxon>
    </lineage>
</organism>
<name>A0A7S8IF63_9CHLR</name>
<reference evidence="2 3" key="1">
    <citation type="submission" date="2020-02" db="EMBL/GenBank/DDBJ databases">
        <authorList>
            <person name="Zheng R.K."/>
            <person name="Sun C.M."/>
        </authorList>
    </citation>
    <scope>NUCLEOTIDE SEQUENCE [LARGE SCALE GENOMIC DNA]</scope>
    <source>
        <strain evidence="3">rifampicinis</strain>
    </source>
</reference>
<dbReference type="KEGG" id="pmet:G4Y79_02475"/>
<gene>
    <name evidence="2" type="ORF">G4Y79_02475</name>
</gene>
<protein>
    <submittedName>
        <fullName evidence="2">DUF5519 family protein</fullName>
    </submittedName>
</protein>
<dbReference type="InterPro" id="IPR040841">
    <property type="entry name" value="Luciferase_dom"/>
</dbReference>
<feature type="domain" description="Luciferase" evidence="1">
    <location>
        <begin position="35"/>
        <end position="95"/>
    </location>
</feature>
<evidence type="ECO:0000259" key="1">
    <source>
        <dbReference type="Pfam" id="PF17648"/>
    </source>
</evidence>
<dbReference type="Pfam" id="PF17648">
    <property type="entry name" value="Luciferase"/>
    <property type="match status" value="1"/>
</dbReference>
<sequence length="129" mass="14385">MSVTETLEAAISQWDDVVVAEHRFGGVEFQLNNVEIGHVHNSGLVDIPFTRPIREALVQSGLAELHHILPETGWISYYVGRTGTVEGAIDLMRLSYLQKRSRRDKDAAAEAIETLPFEEAVLNAAFPKR</sequence>
<keyword evidence="3" id="KW-1185">Reference proteome</keyword>